<protein>
    <recommendedName>
        <fullName evidence="8">C-type lectin domain-containing protein</fullName>
    </recommendedName>
</protein>
<keyword evidence="3" id="KW-0732">Signal</keyword>
<reference evidence="6 7" key="1">
    <citation type="journal article" date="2017" name="Curr. Biol.">
        <title>Genome architecture and evolution of a unichromosomal asexual nematode.</title>
        <authorList>
            <person name="Fradin H."/>
            <person name="Zegar C."/>
            <person name="Gutwein M."/>
            <person name="Lucas J."/>
            <person name="Kovtun M."/>
            <person name="Corcoran D."/>
            <person name="Baugh L.R."/>
            <person name="Kiontke K."/>
            <person name="Gunsalus K."/>
            <person name="Fitch D.H."/>
            <person name="Piano F."/>
        </authorList>
    </citation>
    <scope>NUCLEOTIDE SEQUENCE [LARGE SCALE GENOMIC DNA]</scope>
    <source>
        <strain evidence="6">PF1309</strain>
    </source>
</reference>
<feature type="disulfide bond" evidence="2">
    <location>
        <begin position="817"/>
        <end position="826"/>
    </location>
</feature>
<comment type="caution">
    <text evidence="2">Lacks conserved residue(s) required for the propagation of feature annotation.</text>
</comment>
<evidence type="ECO:0000313" key="7">
    <source>
        <dbReference type="Proteomes" id="UP000218231"/>
    </source>
</evidence>
<dbReference type="InterPro" id="IPR013111">
    <property type="entry name" value="EGF_extracell"/>
</dbReference>
<dbReference type="InterPro" id="IPR001304">
    <property type="entry name" value="C-type_lectin-like"/>
</dbReference>
<dbReference type="Pfam" id="PF07974">
    <property type="entry name" value="EGF_2"/>
    <property type="match status" value="1"/>
</dbReference>
<dbReference type="PROSITE" id="PS50041">
    <property type="entry name" value="C_TYPE_LECTIN_2"/>
    <property type="match status" value="1"/>
</dbReference>
<dbReference type="STRING" id="2018661.A0A2A2KVT1"/>
<dbReference type="CDD" id="cd00055">
    <property type="entry name" value="EGF_Lam"/>
    <property type="match status" value="1"/>
</dbReference>
<dbReference type="Gene3D" id="3.10.100.10">
    <property type="entry name" value="Mannose-Binding Protein A, subunit A"/>
    <property type="match status" value="1"/>
</dbReference>
<name>A0A2A2KVT1_9BILA</name>
<dbReference type="PANTHER" id="PTHR47324:SF2">
    <property type="entry name" value="EGF-LIKE DOMAIN-CONTAINING PROTEIN-RELATED"/>
    <property type="match status" value="1"/>
</dbReference>
<dbReference type="InterPro" id="IPR057086">
    <property type="entry name" value="GBD_Irg-7_N"/>
</dbReference>
<dbReference type="InterPro" id="IPR053295">
    <property type="entry name" value="Innate_immunity_reg"/>
</dbReference>
<dbReference type="CDD" id="cd00037">
    <property type="entry name" value="CLECT"/>
    <property type="match status" value="1"/>
</dbReference>
<keyword evidence="1 2" id="KW-1015">Disulfide bond</keyword>
<keyword evidence="2" id="KW-0245">EGF-like domain</keyword>
<dbReference type="Pfam" id="PF24415">
    <property type="entry name" value="Ig_Irg-7"/>
    <property type="match status" value="3"/>
</dbReference>
<gene>
    <name evidence="6" type="ORF">WR25_22389</name>
</gene>
<evidence type="ECO:0000256" key="1">
    <source>
        <dbReference type="ARBA" id="ARBA00023157"/>
    </source>
</evidence>
<feature type="disulfide bond" evidence="2">
    <location>
        <begin position="366"/>
        <end position="375"/>
    </location>
</feature>
<dbReference type="Gene3D" id="2.10.25.10">
    <property type="entry name" value="Laminin"/>
    <property type="match status" value="2"/>
</dbReference>
<dbReference type="InterPro" id="IPR036465">
    <property type="entry name" value="vWFA_dom_sf"/>
</dbReference>
<evidence type="ECO:0000313" key="6">
    <source>
        <dbReference type="EMBL" id="PAV78054.1"/>
    </source>
</evidence>
<dbReference type="PANTHER" id="PTHR47324">
    <property type="entry name" value="PROTEIN IRG-7-RELATED"/>
    <property type="match status" value="1"/>
</dbReference>
<feature type="chain" id="PRO_5012810374" description="C-type lectin domain-containing protein" evidence="3">
    <location>
        <begin position="26"/>
        <end position="1917"/>
    </location>
</feature>
<evidence type="ECO:0000259" key="4">
    <source>
        <dbReference type="PROSITE" id="PS50026"/>
    </source>
</evidence>
<evidence type="ECO:0008006" key="8">
    <source>
        <dbReference type="Google" id="ProtNLM"/>
    </source>
</evidence>
<dbReference type="PROSITE" id="PS01186">
    <property type="entry name" value="EGF_2"/>
    <property type="match status" value="2"/>
</dbReference>
<dbReference type="Proteomes" id="UP000218231">
    <property type="component" value="Unassembled WGS sequence"/>
</dbReference>
<organism evidence="6 7">
    <name type="scientific">Diploscapter pachys</name>
    <dbReference type="NCBI Taxonomy" id="2018661"/>
    <lineage>
        <taxon>Eukaryota</taxon>
        <taxon>Metazoa</taxon>
        <taxon>Ecdysozoa</taxon>
        <taxon>Nematoda</taxon>
        <taxon>Chromadorea</taxon>
        <taxon>Rhabditida</taxon>
        <taxon>Rhabditina</taxon>
        <taxon>Rhabditomorpha</taxon>
        <taxon>Rhabditoidea</taxon>
        <taxon>Rhabditidae</taxon>
        <taxon>Diploscapter</taxon>
    </lineage>
</organism>
<dbReference type="InterPro" id="IPR016186">
    <property type="entry name" value="C-type_lectin-like/link_sf"/>
</dbReference>
<feature type="signal peptide" evidence="3">
    <location>
        <begin position="1"/>
        <end position="25"/>
    </location>
</feature>
<accession>A0A2A2KVT1</accession>
<dbReference type="PROSITE" id="PS50026">
    <property type="entry name" value="EGF_3"/>
    <property type="match status" value="2"/>
</dbReference>
<proteinExistence type="predicted"/>
<dbReference type="InterPro" id="IPR000742">
    <property type="entry name" value="EGF"/>
</dbReference>
<dbReference type="InterPro" id="IPR002049">
    <property type="entry name" value="LE_dom"/>
</dbReference>
<dbReference type="Pfam" id="PF23623">
    <property type="entry name" value="GBD_IRG7_N"/>
    <property type="match status" value="1"/>
</dbReference>
<dbReference type="OrthoDB" id="10045365at2759"/>
<dbReference type="SMART" id="SM00604">
    <property type="entry name" value="MD"/>
    <property type="match status" value="3"/>
</dbReference>
<dbReference type="InterPro" id="IPR006582">
    <property type="entry name" value="MD_domain"/>
</dbReference>
<dbReference type="PROSITE" id="PS00022">
    <property type="entry name" value="EGF_1"/>
    <property type="match status" value="3"/>
</dbReference>
<comment type="caution">
    <text evidence="6">The sequence shown here is derived from an EMBL/GenBank/DDBJ whole genome shotgun (WGS) entry which is preliminary data.</text>
</comment>
<dbReference type="SUPFAM" id="SSF56436">
    <property type="entry name" value="C-type lectin-like"/>
    <property type="match status" value="1"/>
</dbReference>
<evidence type="ECO:0000256" key="2">
    <source>
        <dbReference type="PROSITE-ProRule" id="PRU00076"/>
    </source>
</evidence>
<dbReference type="EMBL" id="LIAE01007626">
    <property type="protein sequence ID" value="PAV78054.1"/>
    <property type="molecule type" value="Genomic_DNA"/>
</dbReference>
<feature type="domain" description="EGF-like" evidence="4">
    <location>
        <begin position="784"/>
        <end position="827"/>
    </location>
</feature>
<evidence type="ECO:0000256" key="3">
    <source>
        <dbReference type="SAM" id="SignalP"/>
    </source>
</evidence>
<dbReference type="InterPro" id="IPR016187">
    <property type="entry name" value="CTDL_fold"/>
</dbReference>
<evidence type="ECO:0000259" key="5">
    <source>
        <dbReference type="PROSITE" id="PS50041"/>
    </source>
</evidence>
<sequence length="1917" mass="211551">MGTLCLLSRLCLLLVFSCCCANAKSLDFGVIPNSAEHLNVFDEDVTTLPLHVRFKRAVYAALGLSNLCEAGWTGQFCENPICDETNVPPIPGDYSNIDILFLNGSCGGNFYVPIDYASSQKEVDVSVTASGVPYINLTDVNGNIISPATSVSNDGYSMARYAGLKAGGYSLTVDNGNVPTASCVTTSSLRIVNGWVVNPHHDAPPNAESAYEMPMYFVAHAVNLNVGGQVGSVTIRPNTNMRPIYRAAMTKRYNCGYEFYAGEFTCSKFSTYYYHVDGLDSQGFPFRRTARFSCLEVPTTVAPPTTTPKPIQTCYNNGTLLRPGGNNATCFCPELYSGRQCEKVSMKTVNCMNGGAADTTGLECVCVGGFQGINCQDVTCEPNWGPFLTDYKTLVVIIHNVASMAQYVPSIAKAIDLEVQHNQVLGQDVYRGYILVKFANNDYTTQQYTILQYDQFLSDLNMTSNTQGGCNDTTFEPIASVFNTFIYNKSPLYLFTDVIPADPDKWQLVTESNTRAKMPIYCFFFNQSTCPADPLSEPYRMLQQAVFLSTGLMLTPTPTFVAPIVQTVVKATTYRMNMVITDDLQKCATPGYRVFFVDSSTTSIVIMAVGESLVLSVTDPNGATNTLQTIINSGGTYLYEIINPVVGEHLLTLTSTNMQSFCTYRVFARSSYDFFLGTTDTLINDAMDSEPVLGQPNHFVAQLNGLYNAAPDPFKLYAELLITTNFNNDNKYQKPMFYSNGVYRSGCGYHLYFGVANFCEFINQPFYATIFADDGQGFTIMRTTVGYCSATFTTQYPPNTCQNGGVPDPTNNSTCICPAGFRGNYCQDIVCQNGGTPRGSQCSCVAGTGGTFCELYACTQMNTQPNFNFGGRSMTFVLSARTSMQDALNMISANVQIFTRDVQVHSPDWIKSWILIYTNNNASDVIVRTSVPSEFVAAVQNMAANLSQFTVPEADCSVKLEQALYYAALLSEQNSYVYAFADSYGMDTDSYLALYDIVTQYRVQINLIGVKQQICTVDGSGVFPDYLTSLALSTFGDVYMTTQLNKIMAYIVGGYHAGVSYAYGQDDCTSGAQFYMPIDGWTQGFTLAAIGKDLANMTVTFPDGSPTLHSNYEIVLIDESETKINQYLPPCPGKQWTYKEQQCLMFEPVFGTWIEAWRRCHEDMNGFMVDVANDDINQFLQFNSGSNKVWIGLVYNGNGQWVWDVPDGNMAQPLGDYHPWAPGVDPNNPAYNYVVQNEQGQWEPAPANGSYYYACQRHRYGQDYYPGEGTGLIPSGRWKVNVKTNSGGCLVQARSQSEIQVFFGFVSDPHSDFPQMFANSQSQSNYMVAYASGIAPFNPDVNPTLEGRLNYALVGYNQTLTDAVVLNNRWFCSYPMVSQPFVCPNAGSMTDLYVSFTGIDQFGNTFQRYSETICAKYVLNCNNHGYVNNGICQCDPYWSGPTCNTPICQNDGIVRLGQCQCQPQFTGTFCEHAMCEPPYPATFKDTGRTLAIVLETSYNMGATIFQLRRSINASLNAINSDPTTAGWFTNYVLYPFDSGLNRADWYPVVDSTNPNDIVNAIGNIQINSCPGSAPCSTQCPRPIYGVLADLLNRTSFAVPNSVILVITRSSPEDYLTLNQLSSTLQNAKAYLNFIYTNIDSPCGMGWNGNDALSLFRAVSYSSGNVFTMSAVDLSQNFLMKYIPSIYQSAGLNSVSGDCNGQEMLFQVEHEMYEFTLHYYVPQSLTPITVTLYNPKGQQIALPQNIITSDTNYVGVIRVNDTIGGQTLAGTYRVVTNGGTGNLCYFSARGRTSIEVYIGYVSANSDQFNGATNDNAHYAPVVLESTTIVVHAEGLGSGRIEYVQIVAAGYGLVHTSEMRRRDSACSYEYYSTLPFYTDYYTFLVVIYGVDDHGAYFSRTFQTTCVGSRPNRKRKYHLL</sequence>
<dbReference type="SMART" id="SM00034">
    <property type="entry name" value="CLECT"/>
    <property type="match status" value="1"/>
</dbReference>
<feature type="domain" description="C-type lectin" evidence="5">
    <location>
        <begin position="1139"/>
        <end position="1256"/>
    </location>
</feature>
<feature type="domain" description="EGF-like" evidence="4">
    <location>
        <begin position="337"/>
        <end position="376"/>
    </location>
</feature>
<dbReference type="SMART" id="SM00181">
    <property type="entry name" value="EGF"/>
    <property type="match status" value="3"/>
</dbReference>
<dbReference type="InterPro" id="IPR057085">
    <property type="entry name" value="Ig_Irg-7"/>
</dbReference>
<dbReference type="SUPFAM" id="SSF53300">
    <property type="entry name" value="vWA-like"/>
    <property type="match status" value="1"/>
</dbReference>
<keyword evidence="7" id="KW-1185">Reference proteome</keyword>